<feature type="transmembrane region" description="Helical" evidence="9">
    <location>
        <begin position="544"/>
        <end position="567"/>
    </location>
</feature>
<dbReference type="Proteomes" id="UP001187531">
    <property type="component" value="Unassembled WGS sequence"/>
</dbReference>
<keyword evidence="6 9" id="KW-0472">Membrane</keyword>
<dbReference type="EMBL" id="JAVRJZ010000017">
    <property type="protein sequence ID" value="KAK2710016.1"/>
    <property type="molecule type" value="Genomic_DNA"/>
</dbReference>
<reference evidence="11" key="1">
    <citation type="submission" date="2023-07" db="EMBL/GenBank/DDBJ databases">
        <title>Chromosome-level genome assembly of Artemia franciscana.</title>
        <authorList>
            <person name="Jo E."/>
        </authorList>
    </citation>
    <scope>NUCLEOTIDE SEQUENCE</scope>
    <source>
        <tissue evidence="11">Whole body</tissue>
    </source>
</reference>
<accession>A0AA88HLU5</accession>
<feature type="transmembrane region" description="Helical" evidence="9">
    <location>
        <begin position="352"/>
        <end position="371"/>
    </location>
</feature>
<dbReference type="Gene3D" id="1.10.287.70">
    <property type="match status" value="1"/>
</dbReference>
<evidence type="ECO:0000256" key="9">
    <source>
        <dbReference type="SAM" id="Phobius"/>
    </source>
</evidence>
<dbReference type="GO" id="GO:0015276">
    <property type="term" value="F:ligand-gated monoatomic ion channel activity"/>
    <property type="evidence" value="ECO:0007669"/>
    <property type="project" value="InterPro"/>
</dbReference>
<dbReference type="InterPro" id="IPR001320">
    <property type="entry name" value="Iontro_rcpt_C"/>
</dbReference>
<sequence>MKIILLLWLVIVDAYNSPRIKSLAERVNFMLEREPCTHCIGNPTKIFKFIKSLALISTSYDEKAFQSDCNAVFIAIENRIERIEILKNISLYHSELKLFVFGDTSLLPEIEAIIFPIRNVIVISTDLQKKVLGWNHMKINLQGEGKFHPIYTKADRDKNPLKTLSGSKLRAGTFELPPNIFKSENGTYFGPDVETMNAYAHSLGMEIDISEPPKGEKWGVEVNDSRKFSGLTGELIRGEKDIGFANFFLVESYVSIMQPNYPHVDDCMGLVVPTVKHLPRILVIIQPFTAETWIATALLVISSGLVFFFCALIYKTVIGRNPGELKSLSMSMFRSYSAIVGMPSQDYRSTNSVRVVFVALWVTCFFIAVSYKASLISYLSEPSESPPIDTFADLDKSGLKFYLNGFRGLYKGYNESADKHIRRVFERAEYNNNITDSALEVISRRAAFIQSRNRGSYMVMNEFLDEYNQPKLRYAKECLTTVHITSYQPKKSLLKWAFTETAIRLRQQGLVRYWWNRLQRPSMRINPDNKDSYVTIELDDIQSAFIALVGGLSLAAVGFLIEAVFGLKSTS</sequence>
<evidence type="ECO:0000313" key="11">
    <source>
        <dbReference type="EMBL" id="KAK2710016.1"/>
    </source>
</evidence>
<dbReference type="SUPFAM" id="SSF53850">
    <property type="entry name" value="Periplasmic binding protein-like II"/>
    <property type="match status" value="1"/>
</dbReference>
<dbReference type="GO" id="GO:0050906">
    <property type="term" value="P:detection of stimulus involved in sensory perception"/>
    <property type="evidence" value="ECO:0007669"/>
    <property type="project" value="UniProtKB-ARBA"/>
</dbReference>
<evidence type="ECO:0000256" key="3">
    <source>
        <dbReference type="ARBA" id="ARBA00022475"/>
    </source>
</evidence>
<keyword evidence="7" id="KW-0675">Receptor</keyword>
<evidence type="ECO:0000256" key="6">
    <source>
        <dbReference type="ARBA" id="ARBA00023136"/>
    </source>
</evidence>
<evidence type="ECO:0000256" key="4">
    <source>
        <dbReference type="ARBA" id="ARBA00022692"/>
    </source>
</evidence>
<keyword evidence="4 9" id="KW-0812">Transmembrane</keyword>
<protein>
    <recommendedName>
        <fullName evidence="10">Ionotropic glutamate receptor C-terminal domain-containing protein</fullName>
    </recommendedName>
</protein>
<proteinExistence type="inferred from homology"/>
<keyword evidence="5 9" id="KW-1133">Transmembrane helix</keyword>
<evidence type="ECO:0000256" key="2">
    <source>
        <dbReference type="ARBA" id="ARBA00008685"/>
    </source>
</evidence>
<evidence type="ECO:0000313" key="12">
    <source>
        <dbReference type="Proteomes" id="UP001187531"/>
    </source>
</evidence>
<dbReference type="GO" id="GO:0005886">
    <property type="term" value="C:plasma membrane"/>
    <property type="evidence" value="ECO:0007669"/>
    <property type="project" value="UniProtKB-SubCell"/>
</dbReference>
<dbReference type="InterPro" id="IPR052192">
    <property type="entry name" value="Insect_Ionotropic_Sensory_Rcpt"/>
</dbReference>
<evidence type="ECO:0000256" key="1">
    <source>
        <dbReference type="ARBA" id="ARBA00004651"/>
    </source>
</evidence>
<feature type="domain" description="Ionotropic glutamate receptor C-terminal" evidence="10">
    <location>
        <begin position="290"/>
        <end position="551"/>
    </location>
</feature>
<dbReference type="PANTHER" id="PTHR42643:SF24">
    <property type="entry name" value="IONOTROPIC RECEPTOR 60A"/>
    <property type="match status" value="1"/>
</dbReference>
<comment type="caution">
    <text evidence="11">The sequence shown here is derived from an EMBL/GenBank/DDBJ whole genome shotgun (WGS) entry which is preliminary data.</text>
</comment>
<keyword evidence="3" id="KW-1003">Cell membrane</keyword>
<name>A0AA88HLU5_ARTSF</name>
<gene>
    <name evidence="11" type="ORF">QYM36_013633</name>
</gene>
<dbReference type="AlphaFoldDB" id="A0AA88HLU5"/>
<dbReference type="PANTHER" id="PTHR42643">
    <property type="entry name" value="IONOTROPIC RECEPTOR 20A-RELATED"/>
    <property type="match status" value="1"/>
</dbReference>
<evidence type="ECO:0000256" key="8">
    <source>
        <dbReference type="ARBA" id="ARBA00023180"/>
    </source>
</evidence>
<evidence type="ECO:0000256" key="7">
    <source>
        <dbReference type="ARBA" id="ARBA00023170"/>
    </source>
</evidence>
<keyword evidence="8" id="KW-0325">Glycoprotein</keyword>
<keyword evidence="12" id="KW-1185">Reference proteome</keyword>
<dbReference type="Gene3D" id="3.40.190.10">
    <property type="entry name" value="Periplasmic binding protein-like II"/>
    <property type="match status" value="1"/>
</dbReference>
<comment type="subcellular location">
    <subcellularLocation>
        <location evidence="1">Cell membrane</location>
        <topology evidence="1">Multi-pass membrane protein</topology>
    </subcellularLocation>
</comment>
<evidence type="ECO:0000259" key="10">
    <source>
        <dbReference type="Pfam" id="PF00060"/>
    </source>
</evidence>
<dbReference type="Pfam" id="PF00060">
    <property type="entry name" value="Lig_chan"/>
    <property type="match status" value="1"/>
</dbReference>
<evidence type="ECO:0000256" key="5">
    <source>
        <dbReference type="ARBA" id="ARBA00022989"/>
    </source>
</evidence>
<organism evidence="11 12">
    <name type="scientific">Artemia franciscana</name>
    <name type="common">Brine shrimp</name>
    <name type="synonym">Artemia sanfranciscana</name>
    <dbReference type="NCBI Taxonomy" id="6661"/>
    <lineage>
        <taxon>Eukaryota</taxon>
        <taxon>Metazoa</taxon>
        <taxon>Ecdysozoa</taxon>
        <taxon>Arthropoda</taxon>
        <taxon>Crustacea</taxon>
        <taxon>Branchiopoda</taxon>
        <taxon>Anostraca</taxon>
        <taxon>Artemiidae</taxon>
        <taxon>Artemia</taxon>
    </lineage>
</organism>
<feature type="transmembrane region" description="Helical" evidence="9">
    <location>
        <begin position="293"/>
        <end position="314"/>
    </location>
</feature>
<comment type="similarity">
    <text evidence="2">Belongs to the glutamate-gated ion channel (TC 1.A.10.1) family.</text>
</comment>